<reference evidence="1" key="1">
    <citation type="submission" date="2022-07" db="EMBL/GenBank/DDBJ databases">
        <title>Genome Sequence of Phlebia brevispora.</title>
        <authorList>
            <person name="Buettner E."/>
        </authorList>
    </citation>
    <scope>NUCLEOTIDE SEQUENCE</scope>
    <source>
        <strain evidence="1">MPL23</strain>
    </source>
</reference>
<protein>
    <submittedName>
        <fullName evidence="1">Uncharacterized protein</fullName>
    </submittedName>
</protein>
<accession>A0ACC1TEM0</accession>
<name>A0ACC1TEM0_9APHY</name>
<dbReference type="Proteomes" id="UP001148662">
    <property type="component" value="Unassembled WGS sequence"/>
</dbReference>
<organism evidence="1 2">
    <name type="scientific">Phlebia brevispora</name>
    <dbReference type="NCBI Taxonomy" id="194682"/>
    <lineage>
        <taxon>Eukaryota</taxon>
        <taxon>Fungi</taxon>
        <taxon>Dikarya</taxon>
        <taxon>Basidiomycota</taxon>
        <taxon>Agaricomycotina</taxon>
        <taxon>Agaricomycetes</taxon>
        <taxon>Polyporales</taxon>
        <taxon>Meruliaceae</taxon>
        <taxon>Phlebia</taxon>
    </lineage>
</organism>
<evidence type="ECO:0000313" key="2">
    <source>
        <dbReference type="Proteomes" id="UP001148662"/>
    </source>
</evidence>
<sequence>MNASADSTIVSVVRSQNVRYMTAVSMTILTYDWLLLFDDEVKLLWRPGPIFPKIFYLAIRYPTFVDISLTVVNYFTPDASPSFCVAKEVPSLYFTATGIATTERKSLAQALSYVLLTSSDTSGINLEDIWFCGNIYPVIKFSQSFVFLDQTLPGVPGCILAGGDPIIFVSYASLLAVEIVFVILTLIKGFRTLRSSQSAVVKTLYRDGILFFLCIASTSLASVLTLLLAPIEYADLVAAIVRVLHTVLCCRVVIHLRRAAHRDTEGTEPTVQPQRGSRSSGVRSLQFWRLSQPSGQTASHSATLDTIEMTNMTSSADSTSSVSRGVQEDMSAV</sequence>
<gene>
    <name evidence="1" type="ORF">NM688_g289</name>
</gene>
<proteinExistence type="predicted"/>
<comment type="caution">
    <text evidence="1">The sequence shown here is derived from an EMBL/GenBank/DDBJ whole genome shotgun (WGS) entry which is preliminary data.</text>
</comment>
<keyword evidence="2" id="KW-1185">Reference proteome</keyword>
<evidence type="ECO:0000313" key="1">
    <source>
        <dbReference type="EMBL" id="KAJ3559525.1"/>
    </source>
</evidence>
<dbReference type="EMBL" id="JANHOG010000021">
    <property type="protein sequence ID" value="KAJ3559525.1"/>
    <property type="molecule type" value="Genomic_DNA"/>
</dbReference>